<evidence type="ECO:0000256" key="1">
    <source>
        <dbReference type="ARBA" id="ARBA00010515"/>
    </source>
</evidence>
<proteinExistence type="inferred from homology"/>
<evidence type="ECO:0000256" key="2">
    <source>
        <dbReference type="ARBA" id="ARBA00022801"/>
    </source>
</evidence>
<comment type="similarity">
    <text evidence="1">Belongs to the 'GDXG' lipolytic enzyme family.</text>
</comment>
<accession>A0A975FZN3</accession>
<feature type="domain" description="Alpha/beta hydrolase fold-3" evidence="3">
    <location>
        <begin position="77"/>
        <end position="282"/>
    </location>
</feature>
<gene>
    <name evidence="4" type="ORF">KCG34_19850</name>
</gene>
<keyword evidence="2 4" id="KW-0378">Hydrolase</keyword>
<dbReference type="PANTHER" id="PTHR48081">
    <property type="entry name" value="AB HYDROLASE SUPERFAMILY PROTEIN C4A8.06C"/>
    <property type="match status" value="1"/>
</dbReference>
<dbReference type="Proteomes" id="UP000676409">
    <property type="component" value="Chromosome"/>
</dbReference>
<evidence type="ECO:0000259" key="3">
    <source>
        <dbReference type="Pfam" id="PF07859"/>
    </source>
</evidence>
<organism evidence="4 5">
    <name type="scientific">Phenylobacterium montanum</name>
    <dbReference type="NCBI Taxonomy" id="2823693"/>
    <lineage>
        <taxon>Bacteria</taxon>
        <taxon>Pseudomonadati</taxon>
        <taxon>Pseudomonadota</taxon>
        <taxon>Alphaproteobacteria</taxon>
        <taxon>Caulobacterales</taxon>
        <taxon>Caulobacteraceae</taxon>
        <taxon>Phenylobacterium</taxon>
    </lineage>
</organism>
<evidence type="ECO:0000313" key="5">
    <source>
        <dbReference type="Proteomes" id="UP000676409"/>
    </source>
</evidence>
<dbReference type="Gene3D" id="3.40.50.1820">
    <property type="entry name" value="alpha/beta hydrolase"/>
    <property type="match status" value="1"/>
</dbReference>
<dbReference type="FunFam" id="3.40.50.1820:FF:000089">
    <property type="entry name" value="Alpha/beta hydrolase"/>
    <property type="match status" value="1"/>
</dbReference>
<protein>
    <submittedName>
        <fullName evidence="4">Alpha/beta hydrolase</fullName>
    </submittedName>
</protein>
<dbReference type="PANTHER" id="PTHR48081:SF8">
    <property type="entry name" value="ALPHA_BETA HYDROLASE FOLD-3 DOMAIN-CONTAINING PROTEIN-RELATED"/>
    <property type="match status" value="1"/>
</dbReference>
<name>A0A975FZN3_9CAUL</name>
<evidence type="ECO:0000313" key="4">
    <source>
        <dbReference type="EMBL" id="QUD87281.1"/>
    </source>
</evidence>
<dbReference type="KEGG" id="caul:KCG34_19850"/>
<dbReference type="AlphaFoldDB" id="A0A975FZN3"/>
<reference evidence="4" key="1">
    <citation type="submission" date="2021-04" db="EMBL/GenBank/DDBJ databases">
        <title>The complete genome sequence of Caulobacter sp. S6.</title>
        <authorList>
            <person name="Tang Y."/>
            <person name="Ouyang W."/>
            <person name="Liu Q."/>
            <person name="Huang B."/>
            <person name="Guo Z."/>
            <person name="Lei P."/>
        </authorList>
    </citation>
    <scope>NUCLEOTIDE SEQUENCE</scope>
    <source>
        <strain evidence="4">S6</strain>
    </source>
</reference>
<dbReference type="InterPro" id="IPR013094">
    <property type="entry name" value="AB_hydrolase_3"/>
</dbReference>
<dbReference type="GO" id="GO:0016787">
    <property type="term" value="F:hydrolase activity"/>
    <property type="evidence" value="ECO:0007669"/>
    <property type="project" value="UniProtKB-KW"/>
</dbReference>
<keyword evidence="5" id="KW-1185">Reference proteome</keyword>
<sequence>MLDAQFKAMLDAAKAAAQPTLDTLPLDVGRAAYRAMRFDGEVKFGGEVRELKVDGAAGPIPARLYTPKGAPTVGPGLIFYHGGGFVIGDLETHDGLCRRLCEVSGVRIIAIDYRLAPEAKFPAGHDDAVAAANWVFAHAYEIGFDPAHIAVGGDSAGGNLAASVAISLRDAGKNRIAFQMLLYPVVQFGADTESMNALADGYFLTKKGMDWFSACLFGDGDKTDPRASVLHCPSLTGLPPALVVTAGFDPLKDEGKAYAEKLKAAGVPVEHREYANFIHGFYNMAGVSPAVPPVIDATAQALKAALA</sequence>
<dbReference type="InterPro" id="IPR050300">
    <property type="entry name" value="GDXG_lipolytic_enzyme"/>
</dbReference>
<dbReference type="EMBL" id="CP073078">
    <property type="protein sequence ID" value="QUD87281.1"/>
    <property type="molecule type" value="Genomic_DNA"/>
</dbReference>
<dbReference type="Pfam" id="PF07859">
    <property type="entry name" value="Abhydrolase_3"/>
    <property type="match status" value="1"/>
</dbReference>
<dbReference type="InterPro" id="IPR029058">
    <property type="entry name" value="AB_hydrolase_fold"/>
</dbReference>
<dbReference type="SUPFAM" id="SSF53474">
    <property type="entry name" value="alpha/beta-Hydrolases"/>
    <property type="match status" value="1"/>
</dbReference>
<dbReference type="RefSeq" id="WP_211937333.1">
    <property type="nucleotide sequence ID" value="NZ_CP073078.1"/>
</dbReference>